<protein>
    <submittedName>
        <fullName evidence="1">Uncharacterized protein</fullName>
    </submittedName>
</protein>
<gene>
    <name evidence="1" type="ORF">E2C01_033709</name>
</gene>
<proteinExistence type="predicted"/>
<evidence type="ECO:0000313" key="2">
    <source>
        <dbReference type="Proteomes" id="UP000324222"/>
    </source>
</evidence>
<dbReference type="EMBL" id="VSRR010004598">
    <property type="protein sequence ID" value="MPC40154.1"/>
    <property type="molecule type" value="Genomic_DNA"/>
</dbReference>
<organism evidence="1 2">
    <name type="scientific">Portunus trituberculatus</name>
    <name type="common">Swimming crab</name>
    <name type="synonym">Neptunus trituberculatus</name>
    <dbReference type="NCBI Taxonomy" id="210409"/>
    <lineage>
        <taxon>Eukaryota</taxon>
        <taxon>Metazoa</taxon>
        <taxon>Ecdysozoa</taxon>
        <taxon>Arthropoda</taxon>
        <taxon>Crustacea</taxon>
        <taxon>Multicrustacea</taxon>
        <taxon>Malacostraca</taxon>
        <taxon>Eumalacostraca</taxon>
        <taxon>Eucarida</taxon>
        <taxon>Decapoda</taxon>
        <taxon>Pleocyemata</taxon>
        <taxon>Brachyura</taxon>
        <taxon>Eubrachyura</taxon>
        <taxon>Portunoidea</taxon>
        <taxon>Portunidae</taxon>
        <taxon>Portuninae</taxon>
        <taxon>Portunus</taxon>
    </lineage>
</organism>
<dbReference type="AlphaFoldDB" id="A0A5B7F6D0"/>
<dbReference type="Proteomes" id="UP000324222">
    <property type="component" value="Unassembled WGS sequence"/>
</dbReference>
<keyword evidence="2" id="KW-1185">Reference proteome</keyword>
<accession>A0A5B7F6D0</accession>
<reference evidence="1 2" key="1">
    <citation type="submission" date="2019-05" db="EMBL/GenBank/DDBJ databases">
        <title>Another draft genome of Portunus trituberculatus and its Hox gene families provides insights of decapod evolution.</title>
        <authorList>
            <person name="Jeong J.-H."/>
            <person name="Song I."/>
            <person name="Kim S."/>
            <person name="Choi T."/>
            <person name="Kim D."/>
            <person name="Ryu S."/>
            <person name="Kim W."/>
        </authorList>
    </citation>
    <scope>NUCLEOTIDE SEQUENCE [LARGE SCALE GENOMIC DNA]</scope>
    <source>
        <tissue evidence="1">Muscle</tissue>
    </source>
</reference>
<name>A0A5B7F6D0_PORTR</name>
<comment type="caution">
    <text evidence="1">The sequence shown here is derived from an EMBL/GenBank/DDBJ whole genome shotgun (WGS) entry which is preliminary data.</text>
</comment>
<sequence length="61" mass="7480">MTERKQDMEELLQVASIYGREWDVRYSDRKCKVMEFNSQIVERPEHIEGKKDLSNYTKRKR</sequence>
<evidence type="ECO:0000313" key="1">
    <source>
        <dbReference type="EMBL" id="MPC40154.1"/>
    </source>
</evidence>